<evidence type="ECO:0000259" key="6">
    <source>
        <dbReference type="Pfam" id="PF01764"/>
    </source>
</evidence>
<dbReference type="InterPro" id="IPR051218">
    <property type="entry name" value="Sec_MonoDiacylglyc_Lipase"/>
</dbReference>
<evidence type="ECO:0000256" key="3">
    <source>
        <dbReference type="ARBA" id="ARBA00047591"/>
    </source>
</evidence>
<dbReference type="InterPro" id="IPR029058">
    <property type="entry name" value="AB_hydrolase_fold"/>
</dbReference>
<evidence type="ECO:0000256" key="4">
    <source>
        <dbReference type="ARBA" id="ARBA00048461"/>
    </source>
</evidence>
<comment type="similarity">
    <text evidence="2">Belongs to the AB hydrolase superfamily. Lipase family. Class 3 subfamily.</text>
</comment>
<feature type="domain" description="Fungal lipase-type" evidence="6">
    <location>
        <begin position="154"/>
        <end position="388"/>
    </location>
</feature>
<gene>
    <name evidence="7" type="ORF">BOTBODRAFT_59738</name>
</gene>
<dbReference type="PANTHER" id="PTHR45856">
    <property type="entry name" value="ALPHA/BETA-HYDROLASES SUPERFAMILY PROTEIN"/>
    <property type="match status" value="1"/>
</dbReference>
<feature type="compositionally biased region" description="Basic and acidic residues" evidence="5">
    <location>
        <begin position="331"/>
        <end position="354"/>
    </location>
</feature>
<keyword evidence="8" id="KW-1185">Reference proteome</keyword>
<dbReference type="PANTHER" id="PTHR45856:SF24">
    <property type="entry name" value="FUNGAL LIPASE-LIKE DOMAIN-CONTAINING PROTEIN"/>
    <property type="match status" value="1"/>
</dbReference>
<evidence type="ECO:0000313" key="8">
    <source>
        <dbReference type="Proteomes" id="UP000027195"/>
    </source>
</evidence>
<dbReference type="Gene3D" id="3.40.50.1820">
    <property type="entry name" value="alpha/beta hydrolase"/>
    <property type="match status" value="1"/>
</dbReference>
<dbReference type="HOGENOM" id="CLU_534180_0_0_1"/>
<proteinExistence type="inferred from homology"/>
<dbReference type="OrthoDB" id="406844at2759"/>
<comment type="catalytic activity">
    <reaction evidence="3">
        <text>a diacylglycerol + H2O = a monoacylglycerol + a fatty acid + H(+)</text>
        <dbReference type="Rhea" id="RHEA:32731"/>
        <dbReference type="ChEBI" id="CHEBI:15377"/>
        <dbReference type="ChEBI" id="CHEBI:15378"/>
        <dbReference type="ChEBI" id="CHEBI:17408"/>
        <dbReference type="ChEBI" id="CHEBI:18035"/>
        <dbReference type="ChEBI" id="CHEBI:28868"/>
    </reaction>
</comment>
<dbReference type="SUPFAM" id="SSF53474">
    <property type="entry name" value="alpha/beta-Hydrolases"/>
    <property type="match status" value="1"/>
</dbReference>
<dbReference type="GO" id="GO:0006629">
    <property type="term" value="P:lipid metabolic process"/>
    <property type="evidence" value="ECO:0007669"/>
    <property type="project" value="InterPro"/>
</dbReference>
<evidence type="ECO:0000256" key="2">
    <source>
        <dbReference type="ARBA" id="ARBA00043996"/>
    </source>
</evidence>
<dbReference type="Pfam" id="PF01764">
    <property type="entry name" value="Lipase_3"/>
    <property type="match status" value="1"/>
</dbReference>
<protein>
    <recommendedName>
        <fullName evidence="6">Fungal lipase-type domain-containing protein</fullName>
    </recommendedName>
</protein>
<dbReference type="Proteomes" id="UP000027195">
    <property type="component" value="Unassembled WGS sequence"/>
</dbReference>
<organism evidence="7 8">
    <name type="scientific">Botryobasidium botryosum (strain FD-172 SS1)</name>
    <dbReference type="NCBI Taxonomy" id="930990"/>
    <lineage>
        <taxon>Eukaryota</taxon>
        <taxon>Fungi</taxon>
        <taxon>Dikarya</taxon>
        <taxon>Basidiomycota</taxon>
        <taxon>Agaricomycotina</taxon>
        <taxon>Agaricomycetes</taxon>
        <taxon>Cantharellales</taxon>
        <taxon>Botryobasidiaceae</taxon>
        <taxon>Botryobasidium</taxon>
    </lineage>
</organism>
<evidence type="ECO:0000313" key="7">
    <source>
        <dbReference type="EMBL" id="KDQ07804.1"/>
    </source>
</evidence>
<evidence type="ECO:0000256" key="5">
    <source>
        <dbReference type="SAM" id="MobiDB-lite"/>
    </source>
</evidence>
<dbReference type="EMBL" id="KL198100">
    <property type="protein sequence ID" value="KDQ07804.1"/>
    <property type="molecule type" value="Genomic_DNA"/>
</dbReference>
<comment type="catalytic activity">
    <reaction evidence="4">
        <text>a monoacylglycerol + H2O = glycerol + a fatty acid + H(+)</text>
        <dbReference type="Rhea" id="RHEA:15245"/>
        <dbReference type="ChEBI" id="CHEBI:15377"/>
        <dbReference type="ChEBI" id="CHEBI:15378"/>
        <dbReference type="ChEBI" id="CHEBI:17408"/>
        <dbReference type="ChEBI" id="CHEBI:17754"/>
        <dbReference type="ChEBI" id="CHEBI:28868"/>
    </reaction>
</comment>
<reference evidence="8" key="1">
    <citation type="journal article" date="2014" name="Proc. Natl. Acad. Sci. U.S.A.">
        <title>Extensive sampling of basidiomycete genomes demonstrates inadequacy of the white-rot/brown-rot paradigm for wood decay fungi.</title>
        <authorList>
            <person name="Riley R."/>
            <person name="Salamov A.A."/>
            <person name="Brown D.W."/>
            <person name="Nagy L.G."/>
            <person name="Floudas D."/>
            <person name="Held B.W."/>
            <person name="Levasseur A."/>
            <person name="Lombard V."/>
            <person name="Morin E."/>
            <person name="Otillar R."/>
            <person name="Lindquist E.A."/>
            <person name="Sun H."/>
            <person name="LaButti K.M."/>
            <person name="Schmutz J."/>
            <person name="Jabbour D."/>
            <person name="Luo H."/>
            <person name="Baker S.E."/>
            <person name="Pisabarro A.G."/>
            <person name="Walton J.D."/>
            <person name="Blanchette R.A."/>
            <person name="Henrissat B."/>
            <person name="Martin F."/>
            <person name="Cullen D."/>
            <person name="Hibbett D.S."/>
            <person name="Grigoriev I.V."/>
        </authorList>
    </citation>
    <scope>NUCLEOTIDE SEQUENCE [LARGE SCALE GENOMIC DNA]</scope>
    <source>
        <strain evidence="8">FD-172 SS1</strain>
    </source>
</reference>
<evidence type="ECO:0000256" key="1">
    <source>
        <dbReference type="ARBA" id="ARBA00023157"/>
    </source>
</evidence>
<sequence>MLKAGIEALRAYESPQSTWEHTGGSVIDNIVPPSEALPLLAALCHSNYRNNVSYLQELLSPYEFELREVRREHEHGWMSRHKEGDEQHPKFATPPYVRIWYLQPNGTVTHEPEPLPGSKNPTSFVGVGSSESGFTQGGFERTTASVEHTGGLMIVSFTGSTTNSDWLDDARAFTHISASFLHPDLKSINAHHGFADWLMRRLDSQVKLKTEAPSLDPFTPRRLMERTSEPTVYHATLDAIADLRRGTKARGDGRIKMIVTGHSLGGAVASLFSLRLAASGKSDMSDSYDINCLHLDPDDGWFRKDPPILPVDLALAVTFGAPRFLWRGTEKSLEEQEKEVQAERDRREKHRQEHGFSPNFCYPAIPRLDDTPLARIVMQRDPVPHVPAGAGELPSGLNVLNVKQKPGSGTAVLDSQGPQAGEGAHTDGVSVPQEIGNNTYVHLGHQWVMGGDKPLEKLPSGSDKYIKKAWTVFKDLVSHNPWNDSMASQHYMGTYVKHAAEVYVANQAKA</sequence>
<dbReference type="AlphaFoldDB" id="A0A067LX86"/>
<dbReference type="InterPro" id="IPR002921">
    <property type="entry name" value="Fungal_lipase-type"/>
</dbReference>
<feature type="region of interest" description="Disordered" evidence="5">
    <location>
        <begin position="331"/>
        <end position="355"/>
    </location>
</feature>
<accession>A0A067LX86</accession>
<dbReference type="InParanoid" id="A0A067LX86"/>
<name>A0A067LX86_BOTB1</name>
<keyword evidence="1" id="KW-1015">Disulfide bond</keyword>